<keyword evidence="3" id="KW-1185">Reference proteome</keyword>
<reference evidence="3" key="1">
    <citation type="submission" date="2011-04" db="EMBL/GenBank/DDBJ databases">
        <title>The complete genome of Spirochaeta coccoides DSM 17374.</title>
        <authorList>
            <person name="Lucas S."/>
            <person name="Copeland A."/>
            <person name="Lapidus A."/>
            <person name="Bruce D."/>
            <person name="Goodwin L."/>
            <person name="Pitluck S."/>
            <person name="Peters L."/>
            <person name="Kyrpides N."/>
            <person name="Mavromatis K."/>
            <person name="Pagani I."/>
            <person name="Ivanova N."/>
            <person name="Ovchinnikova G."/>
            <person name="Lu M."/>
            <person name="Detter J.C."/>
            <person name="Tapia R."/>
            <person name="Han C."/>
            <person name="Land M."/>
            <person name="Hauser L."/>
            <person name="Markowitz V."/>
            <person name="Cheng J.-F."/>
            <person name="Hugenholtz P."/>
            <person name="Woyke T."/>
            <person name="Wu D."/>
            <person name="Spring S."/>
            <person name="Schroeder M."/>
            <person name="Brambilla E."/>
            <person name="Klenk H.-P."/>
            <person name="Eisen J.A."/>
        </authorList>
    </citation>
    <scope>NUCLEOTIDE SEQUENCE [LARGE SCALE GENOMIC DNA]</scope>
    <source>
        <strain evidence="3">ATCC BAA-1237 / DSM 17374 / SPN1</strain>
    </source>
</reference>
<proteinExistence type="predicted"/>
<sequence>MMDLHEAIEKRHSVRKYVEDLIPESATQDLHKYVDECNRESGLSMQLLINEPKGFAGIFRGAILKNATNYLAIVGKDDDRLAETGGYYGEKVVLKAMQLGISSCWFAMGVKKDAIKIGIGEKMLIVVALGIGASEGKPHLAKPLEKFYTIESGSTPKKWFLNGVKAAALAPTARNQQKFRFILEPDGRVKAESLGGAFSDVDLGIVKYHFEIGAGAGSFEWVRA</sequence>
<evidence type="ECO:0000313" key="3">
    <source>
        <dbReference type="Proteomes" id="UP000007939"/>
    </source>
</evidence>
<dbReference type="RefSeq" id="WP_013739195.1">
    <property type="nucleotide sequence ID" value="NC_015436.1"/>
</dbReference>
<dbReference type="Pfam" id="PF14512">
    <property type="entry name" value="TM1586_NiRdase"/>
    <property type="match status" value="1"/>
</dbReference>
<dbReference type="eggNOG" id="COG0778">
    <property type="taxonomic scope" value="Bacteria"/>
</dbReference>
<dbReference type="InterPro" id="IPR000415">
    <property type="entry name" value="Nitroreductase-like"/>
</dbReference>
<dbReference type="EMBL" id="CP002659">
    <property type="protein sequence ID" value="AEC01799.1"/>
    <property type="molecule type" value="Genomic_DNA"/>
</dbReference>
<dbReference type="Gene3D" id="3.40.109.10">
    <property type="entry name" value="NADH Oxidase"/>
    <property type="match status" value="1"/>
</dbReference>
<protein>
    <submittedName>
        <fullName evidence="2">Nitroreductase</fullName>
    </submittedName>
</protein>
<dbReference type="KEGG" id="scc:Spico_0571"/>
<name>F4GK27_PARC1</name>
<gene>
    <name evidence="2" type="ordered locus">Spico_0571</name>
</gene>
<dbReference type="GO" id="GO:0016491">
    <property type="term" value="F:oxidoreductase activity"/>
    <property type="evidence" value="ECO:0007669"/>
    <property type="project" value="InterPro"/>
</dbReference>
<evidence type="ECO:0000313" key="2">
    <source>
        <dbReference type="EMBL" id="AEC01799.1"/>
    </source>
</evidence>
<reference evidence="2 3" key="2">
    <citation type="journal article" date="2012" name="Stand. Genomic Sci.">
        <title>Complete genome sequence of the termite hindgut bacterium Spirochaeta coccoides type strain (SPN1(T)), reclassification in the genus Sphaerochaeta as Sphaerochaeta coccoides comb. nov. and emendations of the family Spirochaetaceae and the genus Sphaerochaeta.</title>
        <authorList>
            <person name="Abt B."/>
            <person name="Han C."/>
            <person name="Scheuner C."/>
            <person name="Lu M."/>
            <person name="Lapidus A."/>
            <person name="Nolan M."/>
            <person name="Lucas S."/>
            <person name="Hammon N."/>
            <person name="Deshpande S."/>
            <person name="Cheng J.F."/>
            <person name="Tapia R."/>
            <person name="Goodwin L.A."/>
            <person name="Pitluck S."/>
            <person name="Liolios K."/>
            <person name="Pagani I."/>
            <person name="Ivanova N."/>
            <person name="Mavromatis K."/>
            <person name="Mikhailova N."/>
            <person name="Huntemann M."/>
            <person name="Pati A."/>
            <person name="Chen A."/>
            <person name="Palaniappan K."/>
            <person name="Land M."/>
            <person name="Hauser L."/>
            <person name="Brambilla E.M."/>
            <person name="Rohde M."/>
            <person name="Spring S."/>
            <person name="Gronow S."/>
            <person name="Goker M."/>
            <person name="Woyke T."/>
            <person name="Bristow J."/>
            <person name="Eisen J.A."/>
            <person name="Markowitz V."/>
            <person name="Hugenholtz P."/>
            <person name="Kyrpides N.C."/>
            <person name="Klenk H.P."/>
            <person name="Detter J.C."/>
        </authorList>
    </citation>
    <scope>NUCLEOTIDE SEQUENCE [LARGE SCALE GENOMIC DNA]</scope>
    <source>
        <strain evidence="3">ATCC BAA-1237 / DSM 17374 / SPN1</strain>
    </source>
</reference>
<organism evidence="2 3">
    <name type="scientific">Parasphaerochaeta coccoides (strain ATCC BAA-1237 / DSM 17374 / SPN1)</name>
    <name type="common">Sphaerochaeta coccoides</name>
    <dbReference type="NCBI Taxonomy" id="760011"/>
    <lineage>
        <taxon>Bacteria</taxon>
        <taxon>Pseudomonadati</taxon>
        <taxon>Spirochaetota</taxon>
        <taxon>Spirochaetia</taxon>
        <taxon>Spirochaetales</taxon>
        <taxon>Sphaerochaetaceae</taxon>
        <taxon>Parasphaerochaeta</taxon>
    </lineage>
</organism>
<dbReference type="STRING" id="760011.Spico_0571"/>
<dbReference type="InterPro" id="IPR029478">
    <property type="entry name" value="TM1586_NiRdase"/>
</dbReference>
<dbReference type="SUPFAM" id="SSF55469">
    <property type="entry name" value="FMN-dependent nitroreductase-like"/>
    <property type="match status" value="1"/>
</dbReference>
<dbReference type="AlphaFoldDB" id="F4GK27"/>
<dbReference type="HOGENOM" id="CLU_070562_2_0_12"/>
<evidence type="ECO:0000259" key="1">
    <source>
        <dbReference type="Pfam" id="PF14512"/>
    </source>
</evidence>
<feature type="domain" description="Putative nitroreductase TM1586" evidence="1">
    <location>
        <begin position="3"/>
        <end position="214"/>
    </location>
</feature>
<dbReference type="Proteomes" id="UP000007939">
    <property type="component" value="Chromosome"/>
</dbReference>
<accession>F4GK27</accession>